<dbReference type="EMBL" id="QGHA01000003">
    <property type="protein sequence ID" value="PWK78019.1"/>
    <property type="molecule type" value="Genomic_DNA"/>
</dbReference>
<evidence type="ECO:0000313" key="4">
    <source>
        <dbReference type="EMBL" id="PWK78019.1"/>
    </source>
</evidence>
<keyword evidence="2" id="KW-0227">DNA damage</keyword>
<sequence length="257" mass="29413">MRAIWKGSIGFGLVSIPVKLYSAVQTSGIDLDMLDSRDHAHIKYQRVNENTKKEVPYDKIVKGYKLDNDEYVIVEDADFEAAAPEKSRVIEIESFVDLEEINPMYYETSYYTEPDTKNNKAYALLFQTLQQTKKAGVARFVLRSTESLCVVHAVKKSMVVTRIRFEQQIRDQDDLNISDNVKVSKKELDVGLALVNQYAEKFDLSKYKDEYHTELLELIKAKAKGKRPTIKKLKPAKAKNDDLYDQLMSSLQAKKGA</sequence>
<dbReference type="SMART" id="SM00559">
    <property type="entry name" value="Ku78"/>
    <property type="match status" value="1"/>
</dbReference>
<dbReference type="InterPro" id="IPR006164">
    <property type="entry name" value="DNA_bd_Ku70/Ku80"/>
</dbReference>
<dbReference type="PANTHER" id="PTHR41251">
    <property type="entry name" value="NON-HOMOLOGOUS END JOINING PROTEIN KU"/>
    <property type="match status" value="1"/>
</dbReference>
<evidence type="ECO:0000313" key="5">
    <source>
        <dbReference type="Proteomes" id="UP000245678"/>
    </source>
</evidence>
<dbReference type="Pfam" id="PF02735">
    <property type="entry name" value="Ku"/>
    <property type="match status" value="1"/>
</dbReference>
<evidence type="ECO:0000259" key="3">
    <source>
        <dbReference type="SMART" id="SM00559"/>
    </source>
</evidence>
<protein>
    <recommendedName>
        <fullName evidence="2">Non-homologous end joining protein Ku</fullName>
    </recommendedName>
</protein>
<proteinExistence type="inferred from homology"/>
<dbReference type="PIRSF" id="PIRSF006493">
    <property type="entry name" value="Prok_Ku"/>
    <property type="match status" value="1"/>
</dbReference>
<keyword evidence="2" id="KW-0234">DNA repair</keyword>
<dbReference type="InterPro" id="IPR009187">
    <property type="entry name" value="Prok_Ku"/>
</dbReference>
<dbReference type="Proteomes" id="UP000245678">
    <property type="component" value="Unassembled WGS sequence"/>
</dbReference>
<evidence type="ECO:0000256" key="1">
    <source>
        <dbReference type="ARBA" id="ARBA00023125"/>
    </source>
</evidence>
<dbReference type="AlphaFoldDB" id="A0A316H9Y8"/>
<organism evidence="4 5">
    <name type="scientific">Mucilaginibacter oryzae</name>
    <dbReference type="NCBI Taxonomy" id="468058"/>
    <lineage>
        <taxon>Bacteria</taxon>
        <taxon>Pseudomonadati</taxon>
        <taxon>Bacteroidota</taxon>
        <taxon>Sphingobacteriia</taxon>
        <taxon>Sphingobacteriales</taxon>
        <taxon>Sphingobacteriaceae</taxon>
        <taxon>Mucilaginibacter</taxon>
    </lineage>
</organism>
<keyword evidence="5" id="KW-1185">Reference proteome</keyword>
<gene>
    <name evidence="2" type="primary">ku</name>
    <name evidence="4" type="ORF">LX99_01859</name>
</gene>
<comment type="subunit">
    <text evidence="2">Homodimer. Interacts with LigD.</text>
</comment>
<dbReference type="CDD" id="cd00789">
    <property type="entry name" value="KU_like"/>
    <property type="match status" value="1"/>
</dbReference>
<keyword evidence="2" id="KW-0233">DNA recombination</keyword>
<dbReference type="Gene3D" id="2.40.290.10">
    <property type="match status" value="1"/>
</dbReference>
<comment type="function">
    <text evidence="2">With LigD forms a non-homologous end joining (NHEJ) DNA repair enzyme, which repairs dsDNA breaks with reduced fidelity. Binds linear dsDNA with 5'- and 3'- overhangs but not closed circular dsDNA nor ssDNA. Recruits and stimulates the ligase activity of LigD.</text>
</comment>
<dbReference type="SUPFAM" id="SSF100939">
    <property type="entry name" value="SPOC domain-like"/>
    <property type="match status" value="1"/>
</dbReference>
<feature type="domain" description="Ku" evidence="3">
    <location>
        <begin position="52"/>
        <end position="180"/>
    </location>
</feature>
<name>A0A316H9Y8_9SPHI</name>
<keyword evidence="1 2" id="KW-0238">DNA-binding</keyword>
<dbReference type="RefSeq" id="WP_109607623.1">
    <property type="nucleotide sequence ID" value="NZ_QGHA01000003.1"/>
</dbReference>
<reference evidence="4 5" key="1">
    <citation type="submission" date="2018-05" db="EMBL/GenBank/DDBJ databases">
        <title>Genomic Encyclopedia of Archaeal and Bacterial Type Strains, Phase II (KMG-II): from individual species to whole genera.</title>
        <authorList>
            <person name="Goeker M."/>
        </authorList>
    </citation>
    <scope>NUCLEOTIDE SEQUENCE [LARGE SCALE GENOMIC DNA]</scope>
    <source>
        <strain evidence="4 5">DSM 19975</strain>
    </source>
</reference>
<dbReference type="NCBIfam" id="TIGR02772">
    <property type="entry name" value="Ku_bact"/>
    <property type="match status" value="1"/>
</dbReference>
<dbReference type="InterPro" id="IPR016194">
    <property type="entry name" value="SPOC-like_C_dom_sf"/>
</dbReference>
<dbReference type="GO" id="GO:0003690">
    <property type="term" value="F:double-stranded DNA binding"/>
    <property type="evidence" value="ECO:0007669"/>
    <property type="project" value="UniProtKB-UniRule"/>
</dbReference>
<comment type="similarity">
    <text evidence="2">Belongs to the prokaryotic Ku family.</text>
</comment>
<dbReference type="PANTHER" id="PTHR41251:SF1">
    <property type="entry name" value="NON-HOMOLOGOUS END JOINING PROTEIN KU"/>
    <property type="match status" value="1"/>
</dbReference>
<dbReference type="HAMAP" id="MF_01875">
    <property type="entry name" value="Prokaryotic_Ku"/>
    <property type="match status" value="1"/>
</dbReference>
<evidence type="ECO:0000256" key="2">
    <source>
        <dbReference type="HAMAP-Rule" id="MF_01875"/>
    </source>
</evidence>
<comment type="caution">
    <text evidence="4">The sequence shown here is derived from an EMBL/GenBank/DDBJ whole genome shotgun (WGS) entry which is preliminary data.</text>
</comment>
<dbReference type="GO" id="GO:0006303">
    <property type="term" value="P:double-strand break repair via nonhomologous end joining"/>
    <property type="evidence" value="ECO:0007669"/>
    <property type="project" value="UniProtKB-UniRule"/>
</dbReference>
<dbReference type="GO" id="GO:0006310">
    <property type="term" value="P:DNA recombination"/>
    <property type="evidence" value="ECO:0007669"/>
    <property type="project" value="UniProtKB-KW"/>
</dbReference>
<accession>A0A316H9Y8</accession>